<evidence type="ECO:0000313" key="1">
    <source>
        <dbReference type="EMBL" id="SVB71929.1"/>
    </source>
</evidence>
<dbReference type="AlphaFoldDB" id="A0A382GAI9"/>
<organism evidence="1">
    <name type="scientific">marine metagenome</name>
    <dbReference type="NCBI Taxonomy" id="408172"/>
    <lineage>
        <taxon>unclassified sequences</taxon>
        <taxon>metagenomes</taxon>
        <taxon>ecological metagenomes</taxon>
    </lineage>
</organism>
<dbReference type="EMBL" id="UINC01054342">
    <property type="protein sequence ID" value="SVB71929.1"/>
    <property type="molecule type" value="Genomic_DNA"/>
</dbReference>
<accession>A0A382GAI9</accession>
<reference evidence="1" key="1">
    <citation type="submission" date="2018-05" db="EMBL/GenBank/DDBJ databases">
        <authorList>
            <person name="Lanie J.A."/>
            <person name="Ng W.-L."/>
            <person name="Kazmierczak K.M."/>
            <person name="Andrzejewski T.M."/>
            <person name="Davidsen T.M."/>
            <person name="Wayne K.J."/>
            <person name="Tettelin H."/>
            <person name="Glass J.I."/>
            <person name="Rusch D."/>
            <person name="Podicherti R."/>
            <person name="Tsui H.-C.T."/>
            <person name="Winkler M.E."/>
        </authorList>
    </citation>
    <scope>NUCLEOTIDE SEQUENCE</scope>
</reference>
<name>A0A382GAI9_9ZZZZ</name>
<dbReference type="Pfam" id="PF17236">
    <property type="entry name" value="SU10_MCP"/>
    <property type="match status" value="1"/>
</dbReference>
<protein>
    <submittedName>
        <fullName evidence="1">Uncharacterized protein</fullName>
    </submittedName>
</protein>
<proteinExistence type="predicted"/>
<gene>
    <name evidence="1" type="ORF">METZ01_LOCUS224783</name>
</gene>
<feature type="non-terminal residue" evidence="1">
    <location>
        <position position="362"/>
    </location>
</feature>
<dbReference type="InterPro" id="IPR035198">
    <property type="entry name" value="SU10_MCP"/>
</dbReference>
<sequence>MAVVPYAGRVTSYDLAVGVKISMDEAIYMISPIDSPLINGIGTDGRQVLASSGVDQTTFKWMDEELLLPSAPVETINANTGTNVVLVNVSAADSYRFQVDDLISIASEGFVQAEAILRITDPDHGTGDMVVAGWANHAAQVALAVGDTVTCVGSALVEGSDPGVARSADRTIRQNYTQIFGPTPVEMTRTEQQITRYGVSDEFAKQLYGRTVENVITREQAYLYGQPVDDTSSKRRSTGGLYHWIRSNISTQTALNITNIQTLMQDCYNAGGVPDLLIANPASLGDLNNISDSSRVRTVIDDPRRGRVPVTSVFHEFGETQIVRNRWCNKETAFVVRKDGIQRRILQGLIVEALAKTGDSDQ</sequence>